<feature type="transmembrane region" description="Helical" evidence="3">
    <location>
        <begin position="91"/>
        <end position="114"/>
    </location>
</feature>
<protein>
    <submittedName>
        <fullName evidence="5">Anti-sigma U factor RsuA</fullName>
    </submittedName>
</protein>
<comment type="caution">
    <text evidence="5">The sequence shown here is derived from an EMBL/GenBank/DDBJ whole genome shotgun (WGS) entry which is preliminary data.</text>
</comment>
<dbReference type="InterPro" id="IPR027383">
    <property type="entry name" value="Znf_put"/>
</dbReference>
<keyword evidence="3" id="KW-0472">Membrane</keyword>
<organism evidence="5 6">
    <name type="scientific">Actinomadura meridiana</name>
    <dbReference type="NCBI Taxonomy" id="559626"/>
    <lineage>
        <taxon>Bacteria</taxon>
        <taxon>Bacillati</taxon>
        <taxon>Actinomycetota</taxon>
        <taxon>Actinomycetes</taxon>
        <taxon>Streptosporangiales</taxon>
        <taxon>Thermomonosporaceae</taxon>
        <taxon>Actinomadura</taxon>
    </lineage>
</organism>
<keyword evidence="1" id="KW-0805">Transcription regulation</keyword>
<evidence type="ECO:0000256" key="3">
    <source>
        <dbReference type="SAM" id="Phobius"/>
    </source>
</evidence>
<dbReference type="EMBL" id="BAABAS010000029">
    <property type="protein sequence ID" value="GAA4241714.1"/>
    <property type="molecule type" value="Genomic_DNA"/>
</dbReference>
<keyword evidence="3" id="KW-0812">Transmembrane</keyword>
<evidence type="ECO:0000256" key="1">
    <source>
        <dbReference type="ARBA" id="ARBA00023015"/>
    </source>
</evidence>
<dbReference type="RefSeq" id="WP_344906835.1">
    <property type="nucleotide sequence ID" value="NZ_BAABAS010000029.1"/>
</dbReference>
<evidence type="ECO:0000259" key="4">
    <source>
        <dbReference type="Pfam" id="PF13490"/>
    </source>
</evidence>
<keyword evidence="2" id="KW-0804">Transcription</keyword>
<evidence type="ECO:0000313" key="6">
    <source>
        <dbReference type="Proteomes" id="UP001501710"/>
    </source>
</evidence>
<dbReference type="Gene3D" id="1.10.10.1320">
    <property type="entry name" value="Anti-sigma factor, zinc-finger domain"/>
    <property type="match status" value="1"/>
</dbReference>
<sequence>MSADMLHIDVGAYVLGLLEPPDRRAFEDHLPGCAACNAELAELRGIAETLDGIGPIAEPADAAAVPAPPEPAVLSDLLRQRARRERRHRTALALAAAAAGVVLVGGALGTGVTLGSGRDPAPSPPDAATSALLRDGTRMSASDAGTGVSGTVATQGKAWGSRIGLELSRVGGPQECELVAVDRDGRAHTVAGWAVPAVGYGLPGSVQPKLVLQGGTALRPREISRFEIRTTGGLAGRNRTLLTIPNPD</sequence>
<dbReference type="InterPro" id="IPR041916">
    <property type="entry name" value="Anti_sigma_zinc_sf"/>
</dbReference>
<name>A0ABP8CPK8_9ACTN</name>
<dbReference type="Proteomes" id="UP001501710">
    <property type="component" value="Unassembled WGS sequence"/>
</dbReference>
<evidence type="ECO:0000313" key="5">
    <source>
        <dbReference type="EMBL" id="GAA4241714.1"/>
    </source>
</evidence>
<proteinExistence type="predicted"/>
<dbReference type="Pfam" id="PF13490">
    <property type="entry name" value="zf-HC2"/>
    <property type="match status" value="1"/>
</dbReference>
<feature type="domain" description="Putative zinc-finger" evidence="4">
    <location>
        <begin position="10"/>
        <end position="36"/>
    </location>
</feature>
<reference evidence="6" key="1">
    <citation type="journal article" date="2019" name="Int. J. Syst. Evol. Microbiol.">
        <title>The Global Catalogue of Microorganisms (GCM) 10K type strain sequencing project: providing services to taxonomists for standard genome sequencing and annotation.</title>
        <authorList>
            <consortium name="The Broad Institute Genomics Platform"/>
            <consortium name="The Broad Institute Genome Sequencing Center for Infectious Disease"/>
            <person name="Wu L."/>
            <person name="Ma J."/>
        </authorList>
    </citation>
    <scope>NUCLEOTIDE SEQUENCE [LARGE SCALE GENOMIC DNA]</scope>
    <source>
        <strain evidence="6">JCM 17440</strain>
    </source>
</reference>
<evidence type="ECO:0000256" key="2">
    <source>
        <dbReference type="ARBA" id="ARBA00023163"/>
    </source>
</evidence>
<accession>A0ABP8CPK8</accession>
<keyword evidence="3" id="KW-1133">Transmembrane helix</keyword>
<keyword evidence="6" id="KW-1185">Reference proteome</keyword>
<gene>
    <name evidence="5" type="primary">rsuA_2</name>
    <name evidence="5" type="ORF">GCM10022254_71670</name>
</gene>